<protein>
    <submittedName>
        <fullName evidence="2">Uncharacterized protein</fullName>
    </submittedName>
</protein>
<evidence type="ECO:0000313" key="2">
    <source>
        <dbReference type="EMBL" id="TFH90415.1"/>
    </source>
</evidence>
<evidence type="ECO:0000313" key="3">
    <source>
        <dbReference type="Proteomes" id="UP000297753"/>
    </source>
</evidence>
<keyword evidence="3" id="KW-1185">Reference proteome</keyword>
<comment type="caution">
    <text evidence="2">The sequence shown here is derived from an EMBL/GenBank/DDBJ whole genome shotgun (WGS) entry which is preliminary data.</text>
</comment>
<name>A0A4Y8WCU9_9VIBR</name>
<dbReference type="OrthoDB" id="9906179at2"/>
<accession>A0A4Y8WCU9</accession>
<keyword evidence="1" id="KW-0472">Membrane</keyword>
<keyword evidence="1" id="KW-0812">Transmembrane</keyword>
<dbReference type="Proteomes" id="UP000297753">
    <property type="component" value="Unassembled WGS sequence"/>
</dbReference>
<evidence type="ECO:0000256" key="1">
    <source>
        <dbReference type="SAM" id="Phobius"/>
    </source>
</evidence>
<gene>
    <name evidence="2" type="ORF">ELS82_17245</name>
</gene>
<organism evidence="2 3">
    <name type="scientific">Vibrio ouci</name>
    <dbReference type="NCBI Taxonomy" id="2499078"/>
    <lineage>
        <taxon>Bacteria</taxon>
        <taxon>Pseudomonadati</taxon>
        <taxon>Pseudomonadota</taxon>
        <taxon>Gammaproteobacteria</taxon>
        <taxon>Vibrionales</taxon>
        <taxon>Vibrionaceae</taxon>
        <taxon>Vibrio</taxon>
    </lineage>
</organism>
<dbReference type="EMBL" id="SATR01000029">
    <property type="protein sequence ID" value="TFH90415.1"/>
    <property type="molecule type" value="Genomic_DNA"/>
</dbReference>
<sequence>MQWKERRKSLPKTIMAKKVASLFPNRLILTHVFITISRLRIWLALWQRYPRKFFINYVWCPA</sequence>
<feature type="transmembrane region" description="Helical" evidence="1">
    <location>
        <begin position="27"/>
        <end position="46"/>
    </location>
</feature>
<reference evidence="2 3" key="1">
    <citation type="submission" date="2019-01" db="EMBL/GenBank/DDBJ databases">
        <title>Vibrio BEI176 sp. nov, a marine bacterium isolated from China: eastern marignal seas.</title>
        <authorList>
            <person name="Li B."/>
        </authorList>
    </citation>
    <scope>NUCLEOTIDE SEQUENCE [LARGE SCALE GENOMIC DNA]</scope>
    <source>
        <strain evidence="2 3">BEI176</strain>
    </source>
</reference>
<dbReference type="AlphaFoldDB" id="A0A4Y8WCU9"/>
<proteinExistence type="predicted"/>
<keyword evidence="1" id="KW-1133">Transmembrane helix</keyword>